<evidence type="ECO:0000259" key="6">
    <source>
        <dbReference type="PROSITE" id="PS50174"/>
    </source>
</evidence>
<comment type="subcellular location">
    <subcellularLocation>
        <location evidence="1">Nucleus</location>
    </subcellularLocation>
</comment>
<dbReference type="PROSITE" id="PS50174">
    <property type="entry name" value="G_PATCH"/>
    <property type="match status" value="1"/>
</dbReference>
<feature type="region of interest" description="Disordered" evidence="5">
    <location>
        <begin position="221"/>
        <end position="254"/>
    </location>
</feature>
<keyword evidence="3" id="KW-0508">mRNA splicing</keyword>
<feature type="region of interest" description="Disordered" evidence="5">
    <location>
        <begin position="810"/>
        <end position="840"/>
    </location>
</feature>
<dbReference type="AlphaFoldDB" id="A0ABD3VXI5"/>
<evidence type="ECO:0000256" key="1">
    <source>
        <dbReference type="ARBA" id="ARBA00004123"/>
    </source>
</evidence>
<evidence type="ECO:0000256" key="4">
    <source>
        <dbReference type="ARBA" id="ARBA00023242"/>
    </source>
</evidence>
<dbReference type="EMBL" id="JBJQND010000009">
    <property type="protein sequence ID" value="KAL3865841.1"/>
    <property type="molecule type" value="Genomic_DNA"/>
</dbReference>
<protein>
    <recommendedName>
        <fullName evidence="6">G-patch domain-containing protein</fullName>
    </recommendedName>
</protein>
<organism evidence="7 8">
    <name type="scientific">Sinanodonta woodiana</name>
    <name type="common">Chinese pond mussel</name>
    <name type="synonym">Anodonta woodiana</name>
    <dbReference type="NCBI Taxonomy" id="1069815"/>
    <lineage>
        <taxon>Eukaryota</taxon>
        <taxon>Metazoa</taxon>
        <taxon>Spiralia</taxon>
        <taxon>Lophotrochozoa</taxon>
        <taxon>Mollusca</taxon>
        <taxon>Bivalvia</taxon>
        <taxon>Autobranchia</taxon>
        <taxon>Heteroconchia</taxon>
        <taxon>Palaeoheterodonta</taxon>
        <taxon>Unionida</taxon>
        <taxon>Unionoidea</taxon>
        <taxon>Unionidae</taxon>
        <taxon>Unioninae</taxon>
        <taxon>Sinanodonta</taxon>
    </lineage>
</organism>
<dbReference type="Gene3D" id="1.10.10.790">
    <property type="entry name" value="Surp module"/>
    <property type="match status" value="1"/>
</dbReference>
<name>A0ABD3VXI5_SINWO</name>
<keyword evidence="8" id="KW-1185">Reference proteome</keyword>
<dbReference type="InterPro" id="IPR040169">
    <property type="entry name" value="SUGP1/2"/>
</dbReference>
<keyword evidence="2" id="KW-0507">mRNA processing</keyword>
<comment type="caution">
    <text evidence="7">The sequence shown here is derived from an EMBL/GenBank/DDBJ whole genome shotgun (WGS) entry which is preliminary data.</text>
</comment>
<feature type="compositionally biased region" description="Basic and acidic residues" evidence="5">
    <location>
        <begin position="108"/>
        <end position="180"/>
    </location>
</feature>
<evidence type="ECO:0000256" key="3">
    <source>
        <dbReference type="ARBA" id="ARBA00023187"/>
    </source>
</evidence>
<dbReference type="InterPro" id="IPR000467">
    <property type="entry name" value="G_patch_dom"/>
</dbReference>
<dbReference type="Proteomes" id="UP001634394">
    <property type="component" value="Unassembled WGS sequence"/>
</dbReference>
<feature type="region of interest" description="Disordered" evidence="5">
    <location>
        <begin position="96"/>
        <end position="182"/>
    </location>
</feature>
<dbReference type="InterPro" id="IPR035967">
    <property type="entry name" value="SWAP/Surp_sf"/>
</dbReference>
<dbReference type="SMART" id="SM00648">
    <property type="entry name" value="SWAP"/>
    <property type="match status" value="1"/>
</dbReference>
<proteinExistence type="predicted"/>
<sequence length="1102" mass="122480">MSGQNSKVVTGVGYVGTSYKDKMKQMTEQERIIEEKRRQIIQKMEAEQKKNVVQASPVNKPQPNKGKVKAPPVPKTSGIFVNDGNFLERFKQLQGIKTATPPAQISKAESEDKAETLKEKSKEETPDKYNKIVKEENPKTFKREERKDEAMDTIKDDFRRNDFRKKEEERYREPSGERGHQYVSRKNNQYFEDDERRGLGFESQPPYLEPRKKSGQLTRFMPKSLSPHQPSDMLGMQQSGSQVHHSHDPPVTMDQLPMVPRTIIETILEVPPGQPVMLSGLQTSGTGAPSTLLQPGVPVVSGTLPTSQVAVSAPLLVHHQPSPHDQQQQVLPPQLVSLPSTPVAVSIAPPQMTVHYTISVPSQPNVTVAPHAQHSIVPQLMPQVVPSQILHHQLQPPPPPPPPPPGPPPGYPPISLPMVVQTMPQIAPGQPVTTASQPLMKPHPPPGLPPTHGTPAPSIQIMSEILPPHTSHFVSLSHSVQSLQQQVVYTTPNHSQPPVLLPPNAPTSFATTPISTSLPPHSVASQSCVPPIFQHNIMHTTVPHPPQSNPQPLMVVTMTTSRMETPPHAGLMPPQALHPSQPLVCPPFPIKQEPQHFGEYGLVSVKQENQQMGEYGPTVSMTSSDVIGEYGSLAMNEYGHISTKKEQQKPVSMCEYISLPIKKEQEEAEYDPAMPTDGDSPVKELPEDVNDGIKSTGSISSGFTMGLKKQSHIVESKIKRESLHDAFDIEESKIKVNSVKPVSPPEDPQLRDVIDRLTACVADGLPGLELKVMEVNQDNPAYWFLYDTSSPANHYYRYKLQTLRENKKKLEGNEADVEDNDGEGSQRGTKRKRKSRWGPQDDTVPVVAPVIAVPPIVAANIQLGVGAAVAPVQASRPPVVTLQDFARRMVGSDTLNDDQIKQIKEQQELNMMYELILAQKKAKEAALMADCPGINVKPKYEYDSDEDVDGGTWEHKKRMMEMEATRDWADQLTTMGRGKHFIGDFLPPDELDKFMETYKALKEGREPDLSDYREFKLTCENLGYQMLQKLGWKEGEGLGSEGQGIKAPVNKGNVSVEGRGLGIERPDGLSRDDDEYDAFRKRMMLAYRFRPNPLNNPRRPYY</sequence>
<keyword evidence="4" id="KW-0539">Nucleus</keyword>
<dbReference type="PANTHER" id="PTHR23340">
    <property type="entry name" value="ARGININE/SERINE RICH SPLICING FACTOR SF4/14"/>
    <property type="match status" value="1"/>
</dbReference>
<evidence type="ECO:0000256" key="5">
    <source>
        <dbReference type="SAM" id="MobiDB-lite"/>
    </source>
</evidence>
<feature type="region of interest" description="Disordered" evidence="5">
    <location>
        <begin position="47"/>
        <end position="78"/>
    </location>
</feature>
<dbReference type="InterPro" id="IPR000061">
    <property type="entry name" value="Surp"/>
</dbReference>
<feature type="region of interest" description="Disordered" evidence="5">
    <location>
        <begin position="390"/>
        <end position="416"/>
    </location>
</feature>
<evidence type="ECO:0000313" key="8">
    <source>
        <dbReference type="Proteomes" id="UP001634394"/>
    </source>
</evidence>
<feature type="compositionally biased region" description="Pro residues" evidence="5">
    <location>
        <begin position="395"/>
        <end position="415"/>
    </location>
</feature>
<dbReference type="PANTHER" id="PTHR23340:SF0">
    <property type="entry name" value="SURP AND G-PATCH DOMAIN-CONTAINING PROTEIN 1 ISOFORM X1"/>
    <property type="match status" value="1"/>
</dbReference>
<feature type="region of interest" description="Disordered" evidence="5">
    <location>
        <begin position="428"/>
        <end position="453"/>
    </location>
</feature>
<feature type="compositionally biased region" description="Polar residues" evidence="5">
    <location>
        <begin position="51"/>
        <end position="62"/>
    </location>
</feature>
<dbReference type="GO" id="GO:0008380">
    <property type="term" value="P:RNA splicing"/>
    <property type="evidence" value="ECO:0007669"/>
    <property type="project" value="UniProtKB-KW"/>
</dbReference>
<accession>A0ABD3VXI5</accession>
<gene>
    <name evidence="7" type="ORF">ACJMK2_043190</name>
</gene>
<dbReference type="SMART" id="SM00443">
    <property type="entry name" value="G_patch"/>
    <property type="match status" value="1"/>
</dbReference>
<dbReference type="Pfam" id="PF01805">
    <property type="entry name" value="Surp"/>
    <property type="match status" value="1"/>
</dbReference>
<dbReference type="Pfam" id="PF01585">
    <property type="entry name" value="G-patch"/>
    <property type="match status" value="1"/>
</dbReference>
<dbReference type="GO" id="GO:0005634">
    <property type="term" value="C:nucleus"/>
    <property type="evidence" value="ECO:0007669"/>
    <property type="project" value="UniProtKB-SubCell"/>
</dbReference>
<feature type="domain" description="G-patch" evidence="6">
    <location>
        <begin position="1019"/>
        <end position="1066"/>
    </location>
</feature>
<feature type="compositionally biased region" description="Acidic residues" evidence="5">
    <location>
        <begin position="813"/>
        <end position="822"/>
    </location>
</feature>
<dbReference type="GO" id="GO:0006397">
    <property type="term" value="P:mRNA processing"/>
    <property type="evidence" value="ECO:0007669"/>
    <property type="project" value="UniProtKB-KW"/>
</dbReference>
<evidence type="ECO:0000256" key="2">
    <source>
        <dbReference type="ARBA" id="ARBA00022664"/>
    </source>
</evidence>
<evidence type="ECO:0000313" key="7">
    <source>
        <dbReference type="EMBL" id="KAL3865841.1"/>
    </source>
</evidence>
<dbReference type="SUPFAM" id="SSF109905">
    <property type="entry name" value="Surp module (SWAP domain)"/>
    <property type="match status" value="1"/>
</dbReference>
<reference evidence="7 8" key="1">
    <citation type="submission" date="2024-11" db="EMBL/GenBank/DDBJ databases">
        <title>Chromosome-level genome assembly of the freshwater bivalve Anodonta woodiana.</title>
        <authorList>
            <person name="Chen X."/>
        </authorList>
    </citation>
    <scope>NUCLEOTIDE SEQUENCE [LARGE SCALE GENOMIC DNA]</scope>
    <source>
        <strain evidence="7">MN2024</strain>
        <tissue evidence="7">Gills</tissue>
    </source>
</reference>